<dbReference type="InterPro" id="IPR024087">
    <property type="entry name" value="Creatininase-like_sf"/>
</dbReference>
<dbReference type="EMBL" id="VSSQ01123273">
    <property type="protein sequence ID" value="MPN54739.1"/>
    <property type="molecule type" value="Genomic_DNA"/>
</dbReference>
<sequence>MAHGHAGEAGTSCFLYTRPDLVKTDRLQKIEPAITNNFPEFQQFIPFACYGDQYMLGDATCASAEKGKDLVEGTLDRMVEFLEQWNPVSNKDIY</sequence>
<dbReference type="SUPFAM" id="SSF102215">
    <property type="entry name" value="Creatininase"/>
    <property type="match status" value="1"/>
</dbReference>
<proteinExistence type="predicted"/>
<dbReference type="Pfam" id="PF02633">
    <property type="entry name" value="Creatininase"/>
    <property type="match status" value="1"/>
</dbReference>
<dbReference type="InterPro" id="IPR003785">
    <property type="entry name" value="Creatininase/forma_Hydrolase"/>
</dbReference>
<dbReference type="AlphaFoldDB" id="A0A645IWE2"/>
<dbReference type="Gene3D" id="3.40.50.10310">
    <property type="entry name" value="Creatininase"/>
    <property type="match status" value="1"/>
</dbReference>
<evidence type="ECO:0000313" key="1">
    <source>
        <dbReference type="EMBL" id="MPN54739.1"/>
    </source>
</evidence>
<evidence type="ECO:0008006" key="2">
    <source>
        <dbReference type="Google" id="ProtNLM"/>
    </source>
</evidence>
<gene>
    <name evidence="1" type="ORF">SDC9_202416</name>
</gene>
<name>A0A645IWE2_9ZZZZ</name>
<protein>
    <recommendedName>
        <fullName evidence="2">Creatinine amidohydrolase</fullName>
    </recommendedName>
</protein>
<comment type="caution">
    <text evidence="1">The sequence shown here is derived from an EMBL/GenBank/DDBJ whole genome shotgun (WGS) entry which is preliminary data.</text>
</comment>
<accession>A0A645IWE2</accession>
<reference evidence="1" key="1">
    <citation type="submission" date="2019-08" db="EMBL/GenBank/DDBJ databases">
        <authorList>
            <person name="Kucharzyk K."/>
            <person name="Murdoch R.W."/>
            <person name="Higgins S."/>
            <person name="Loffler F."/>
        </authorList>
    </citation>
    <scope>NUCLEOTIDE SEQUENCE</scope>
</reference>
<organism evidence="1">
    <name type="scientific">bioreactor metagenome</name>
    <dbReference type="NCBI Taxonomy" id="1076179"/>
    <lineage>
        <taxon>unclassified sequences</taxon>
        <taxon>metagenomes</taxon>
        <taxon>ecological metagenomes</taxon>
    </lineage>
</organism>